<dbReference type="Proteomes" id="UP000550729">
    <property type="component" value="Unassembled WGS sequence"/>
</dbReference>
<proteinExistence type="predicted"/>
<accession>A0A848L3J6</accession>
<reference evidence="2 3" key="1">
    <citation type="submission" date="2020-04" db="EMBL/GenBank/DDBJ databases">
        <title>Gordonia sp. nov. TBRC 11910.</title>
        <authorList>
            <person name="Suriyachadkun C."/>
        </authorList>
    </citation>
    <scope>NUCLEOTIDE SEQUENCE [LARGE SCALE GENOMIC DNA]</scope>
    <source>
        <strain evidence="2 3">TBRC 11910</strain>
    </source>
</reference>
<evidence type="ECO:0000313" key="3">
    <source>
        <dbReference type="Proteomes" id="UP000550729"/>
    </source>
</evidence>
<dbReference type="AlphaFoldDB" id="A0A848L3J6"/>
<gene>
    <name evidence="2" type="ORF">HH308_18215</name>
</gene>
<sequence>MQGLAALLFPAMLMLFALGMEKVQTRIERSTETVSGDQVEEILQAAQSQASPLDDVSPTLDELRSRRAG</sequence>
<evidence type="ECO:0000256" key="1">
    <source>
        <dbReference type="SAM" id="MobiDB-lite"/>
    </source>
</evidence>
<keyword evidence="3" id="KW-1185">Reference proteome</keyword>
<feature type="region of interest" description="Disordered" evidence="1">
    <location>
        <begin position="46"/>
        <end position="69"/>
    </location>
</feature>
<evidence type="ECO:0000313" key="2">
    <source>
        <dbReference type="EMBL" id="NMO03151.1"/>
    </source>
</evidence>
<organism evidence="2 3">
    <name type="scientific">Gordonia asplenii</name>
    <dbReference type="NCBI Taxonomy" id="2725283"/>
    <lineage>
        <taxon>Bacteria</taxon>
        <taxon>Bacillati</taxon>
        <taxon>Actinomycetota</taxon>
        <taxon>Actinomycetes</taxon>
        <taxon>Mycobacteriales</taxon>
        <taxon>Gordoniaceae</taxon>
        <taxon>Gordonia</taxon>
    </lineage>
</organism>
<protein>
    <submittedName>
        <fullName evidence="2">Uncharacterized protein</fullName>
    </submittedName>
</protein>
<comment type="caution">
    <text evidence="2">The sequence shown here is derived from an EMBL/GenBank/DDBJ whole genome shotgun (WGS) entry which is preliminary data.</text>
</comment>
<dbReference type="EMBL" id="JABBNB010000020">
    <property type="protein sequence ID" value="NMO03151.1"/>
    <property type="molecule type" value="Genomic_DNA"/>
</dbReference>
<name>A0A848L3J6_9ACTN</name>